<proteinExistence type="predicted"/>
<organism evidence="3 4">
    <name type="scientific">Cyclobacterium plantarum</name>
    <dbReference type="NCBI Taxonomy" id="2716263"/>
    <lineage>
        <taxon>Bacteria</taxon>
        <taxon>Pseudomonadati</taxon>
        <taxon>Bacteroidota</taxon>
        <taxon>Cytophagia</taxon>
        <taxon>Cytophagales</taxon>
        <taxon>Cyclobacteriaceae</taxon>
        <taxon>Cyclobacterium</taxon>
    </lineage>
</organism>
<feature type="compositionally biased region" description="Polar residues" evidence="2">
    <location>
        <begin position="253"/>
        <end position="271"/>
    </location>
</feature>
<evidence type="ECO:0000313" key="3">
    <source>
        <dbReference type="EMBL" id="NHE58607.1"/>
    </source>
</evidence>
<name>A0ABX0HDM8_9BACT</name>
<dbReference type="Proteomes" id="UP000649799">
    <property type="component" value="Unassembled WGS sequence"/>
</dbReference>
<evidence type="ECO:0008006" key="5">
    <source>
        <dbReference type="Google" id="ProtNLM"/>
    </source>
</evidence>
<feature type="non-terminal residue" evidence="3">
    <location>
        <position position="1"/>
    </location>
</feature>
<keyword evidence="4" id="KW-1185">Reference proteome</keyword>
<feature type="compositionally biased region" description="Polar residues" evidence="2">
    <location>
        <begin position="18"/>
        <end position="28"/>
    </location>
</feature>
<evidence type="ECO:0000256" key="1">
    <source>
        <dbReference type="SAM" id="Coils"/>
    </source>
</evidence>
<sequence length="799" mass="81963">VLETAIATETSRAEGAENQLSADLSTESSVRQAADTNLDLAITAETERAEVAEAGIVAGLNTESSERLAADTALETAIAVETSRAEGAENQLSADLSSESSARQAADTNLDLAITAETERAEAAEATIIADLITETEERKTADLSLTTALETETSERTASDATLETAIATETVRAQAAEAGKENLSNKSTDITTDGGSDIKYTSAKAVKDYVDASASGNQTALNEEIARALAAEGVLEAAIATETSRAEGAENQLSADLSTESSARQAADNSLETAITAETDRAEAAEATLIADLSTETAARASGDATIETALTTETADRIASDATLETAIATETARAQSAEAEKEDLSNKSTDITTDGASDIKYTSAKAVKDYVDVQLNPVLIKAAAIIGGGGLNADGTYKPNIDGTYIASASSLSQADDLLDIHIKENADDIEVINTTTTNLRTEIQTIKGASGFDANGSYLASSSANYISGVSSLSQADQVLDAIIKENKDLINSKAPLASPALMGTPTAPTAEAGTNTSQIATTAFVTAAASASKFMDLTSNQTVGGVKRFASDIMINDITVGRGNHNENSNTAIGLAALNLNEGYANTGIGRGALAANSSGNGNTSIGYIPLSNNTSGSDNVAVGSQALKDNQTGSSNTGIGTNANVATDGISNSIVIGFNAIVSASNTIQLGNAAITNVKTSGTLTAGTVTYTNTDGSNGQVLMTDGAGETSWTNPAAPIREVADEFSATTAQTNFTLTQTPSVNSKVKMYVNGIRISNTAYSISGSTLTYTATNNGNYALTTGDRVQFDYYY</sequence>
<feature type="coiled-coil region" evidence="1">
    <location>
        <begin position="331"/>
        <end position="358"/>
    </location>
</feature>
<protein>
    <recommendedName>
        <fullName evidence="5">Head domain of trimeric autotransporter adhesin</fullName>
    </recommendedName>
</protein>
<evidence type="ECO:0000313" key="4">
    <source>
        <dbReference type="Proteomes" id="UP000649799"/>
    </source>
</evidence>
<feature type="region of interest" description="Disordered" evidence="2">
    <location>
        <begin position="1"/>
        <end position="28"/>
    </location>
</feature>
<feature type="region of interest" description="Disordered" evidence="2">
    <location>
        <begin position="246"/>
        <end position="271"/>
    </location>
</feature>
<keyword evidence="1" id="KW-0175">Coiled coil</keyword>
<accession>A0ABX0HDM8</accession>
<feature type="region of interest" description="Disordered" evidence="2">
    <location>
        <begin position="178"/>
        <end position="197"/>
    </location>
</feature>
<gene>
    <name evidence="3" type="ORF">G9Q97_17495</name>
</gene>
<feature type="compositionally biased region" description="Polar residues" evidence="2">
    <location>
        <begin position="184"/>
        <end position="196"/>
    </location>
</feature>
<evidence type="ECO:0000256" key="2">
    <source>
        <dbReference type="SAM" id="MobiDB-lite"/>
    </source>
</evidence>
<dbReference type="EMBL" id="JAANYN010000008">
    <property type="protein sequence ID" value="NHE58607.1"/>
    <property type="molecule type" value="Genomic_DNA"/>
</dbReference>
<comment type="caution">
    <text evidence="3">The sequence shown here is derived from an EMBL/GenBank/DDBJ whole genome shotgun (WGS) entry which is preliminary data.</text>
</comment>
<reference evidence="3 4" key="1">
    <citation type="submission" date="2020-03" db="EMBL/GenBank/DDBJ databases">
        <title>Cyclobacterium plantarum sp. nov., a marine bacterium isolated from a coastal-marine wetland.</title>
        <authorList>
            <person name="Sanchez-Porro C."/>
            <person name="Ventosa A."/>
            <person name="Amoozegar M."/>
        </authorList>
    </citation>
    <scope>NUCLEOTIDE SEQUENCE [LARGE SCALE GENOMIC DNA]</scope>
    <source>
        <strain evidence="3 4">GBPx2</strain>
    </source>
</reference>